<dbReference type="Proteomes" id="UP000053927">
    <property type="component" value="Unassembled WGS sequence"/>
</dbReference>
<dbReference type="GeneID" id="18797696"/>
<dbReference type="InterPro" id="IPR038491">
    <property type="entry name" value="Velvet_dom_sf"/>
</dbReference>
<dbReference type="PANTHER" id="PTHR33572">
    <property type="entry name" value="SPORE DEVELOPMENT REGULATOR VOSA"/>
    <property type="match status" value="1"/>
</dbReference>
<accession>R7S1Q2</accession>
<evidence type="ECO:0000256" key="3">
    <source>
        <dbReference type="ARBA" id="ARBA00023163"/>
    </source>
</evidence>
<dbReference type="GO" id="GO:0005634">
    <property type="term" value="C:nucleus"/>
    <property type="evidence" value="ECO:0007669"/>
    <property type="project" value="UniProtKB-SubCell"/>
</dbReference>
<evidence type="ECO:0000256" key="2">
    <source>
        <dbReference type="ARBA" id="ARBA00023015"/>
    </source>
</evidence>
<feature type="compositionally biased region" description="Polar residues" evidence="5">
    <location>
        <begin position="98"/>
        <end position="112"/>
    </location>
</feature>
<evidence type="ECO:0000256" key="4">
    <source>
        <dbReference type="ARBA" id="ARBA00023242"/>
    </source>
</evidence>
<keyword evidence="2" id="KW-0805">Transcription regulation</keyword>
<reference evidence="8" key="1">
    <citation type="journal article" date="2012" name="Science">
        <title>The Paleozoic origin of enzymatic lignin decomposition reconstructed from 31 fungal genomes.</title>
        <authorList>
            <person name="Floudas D."/>
            <person name="Binder M."/>
            <person name="Riley R."/>
            <person name="Barry K."/>
            <person name="Blanchette R.A."/>
            <person name="Henrissat B."/>
            <person name="Martinez A.T."/>
            <person name="Otillar R."/>
            <person name="Spatafora J.W."/>
            <person name="Yadav J.S."/>
            <person name="Aerts A."/>
            <person name="Benoit I."/>
            <person name="Boyd A."/>
            <person name="Carlson A."/>
            <person name="Copeland A."/>
            <person name="Coutinho P.M."/>
            <person name="de Vries R.P."/>
            <person name="Ferreira P."/>
            <person name="Findley K."/>
            <person name="Foster B."/>
            <person name="Gaskell J."/>
            <person name="Glotzer D."/>
            <person name="Gorecki P."/>
            <person name="Heitman J."/>
            <person name="Hesse C."/>
            <person name="Hori C."/>
            <person name="Igarashi K."/>
            <person name="Jurgens J.A."/>
            <person name="Kallen N."/>
            <person name="Kersten P."/>
            <person name="Kohler A."/>
            <person name="Kuees U."/>
            <person name="Kumar T.K.A."/>
            <person name="Kuo A."/>
            <person name="LaButti K."/>
            <person name="Larrondo L.F."/>
            <person name="Lindquist E."/>
            <person name="Ling A."/>
            <person name="Lombard V."/>
            <person name="Lucas S."/>
            <person name="Lundell T."/>
            <person name="Martin R."/>
            <person name="McLaughlin D.J."/>
            <person name="Morgenstern I."/>
            <person name="Morin E."/>
            <person name="Murat C."/>
            <person name="Nagy L.G."/>
            <person name="Nolan M."/>
            <person name="Ohm R.A."/>
            <person name="Patyshakuliyeva A."/>
            <person name="Rokas A."/>
            <person name="Ruiz-Duenas F.J."/>
            <person name="Sabat G."/>
            <person name="Salamov A."/>
            <person name="Samejima M."/>
            <person name="Schmutz J."/>
            <person name="Slot J.C."/>
            <person name="St John F."/>
            <person name="Stenlid J."/>
            <person name="Sun H."/>
            <person name="Sun S."/>
            <person name="Syed K."/>
            <person name="Tsang A."/>
            <person name="Wiebenga A."/>
            <person name="Young D."/>
            <person name="Pisabarro A."/>
            <person name="Eastwood D.C."/>
            <person name="Martin F."/>
            <person name="Cullen D."/>
            <person name="Grigoriev I.V."/>
            <person name="Hibbett D.S."/>
        </authorList>
    </citation>
    <scope>NUCLEOTIDE SEQUENCE [LARGE SCALE GENOMIC DNA]</scope>
    <source>
        <strain evidence="8">FP-91666</strain>
    </source>
</reference>
<dbReference type="KEGG" id="shs:STEHIDRAFT_126028"/>
<dbReference type="Pfam" id="PF11754">
    <property type="entry name" value="Velvet"/>
    <property type="match status" value="2"/>
</dbReference>
<dbReference type="PROSITE" id="PS51821">
    <property type="entry name" value="VELVET"/>
    <property type="match status" value="1"/>
</dbReference>
<dbReference type="Gene3D" id="2.60.40.3960">
    <property type="entry name" value="Velvet domain"/>
    <property type="match status" value="1"/>
</dbReference>
<dbReference type="OrthoDB" id="3056235at2759"/>
<dbReference type="EMBL" id="JH687398">
    <property type="protein sequence ID" value="EIM80502.1"/>
    <property type="molecule type" value="Genomic_DNA"/>
</dbReference>
<keyword evidence="3" id="KW-0804">Transcription</keyword>
<comment type="subcellular location">
    <subcellularLocation>
        <location evidence="1">Nucleus</location>
    </subcellularLocation>
</comment>
<keyword evidence="4" id="KW-0539">Nucleus</keyword>
<sequence>MLSPPRLLHLSKGSFHNPKVSRRAPFEDSAFSNDCFQVVRILNAICALTSQLCSLCSYICLIFCSAFLPLHSCTLATTASLSLLPNFCDTSSARLASGRTSGHTSGRTPQHFSSGGSTSSWGSGPSRSLRGSVSSYPLPSSSLREIPTTISSSSGDARTYHLEVVQQPETTAEFGAAALSRLPIAPPLFVQLIIRDFRGNVIENEPDLPFFIAHLSLYSGDGRTLLDERRGSGAFPPDRLLYGNIVSSPHSLRNLHGSPGIYFLFPDVSVRYRGLYTLRISLMRLSRYDRLPLEQGR</sequence>
<dbReference type="RefSeq" id="XP_007310615.1">
    <property type="nucleotide sequence ID" value="XM_007310553.1"/>
</dbReference>
<dbReference type="AlphaFoldDB" id="R7S1Q2"/>
<gene>
    <name evidence="7" type="ORF">STEHIDRAFT_126028</name>
</gene>
<dbReference type="eggNOG" id="ENOG502SD4K">
    <property type="taxonomic scope" value="Eukaryota"/>
</dbReference>
<dbReference type="InterPro" id="IPR037525">
    <property type="entry name" value="Velvet_dom"/>
</dbReference>
<organism evidence="7 8">
    <name type="scientific">Stereum hirsutum (strain FP-91666)</name>
    <name type="common">White-rot fungus</name>
    <dbReference type="NCBI Taxonomy" id="721885"/>
    <lineage>
        <taxon>Eukaryota</taxon>
        <taxon>Fungi</taxon>
        <taxon>Dikarya</taxon>
        <taxon>Basidiomycota</taxon>
        <taxon>Agaricomycotina</taxon>
        <taxon>Agaricomycetes</taxon>
        <taxon>Russulales</taxon>
        <taxon>Stereaceae</taxon>
        <taxon>Stereum</taxon>
    </lineage>
</organism>
<protein>
    <recommendedName>
        <fullName evidence="6">Velvet domain-containing protein</fullName>
    </recommendedName>
</protein>
<feature type="domain" description="Velvet" evidence="6">
    <location>
        <begin position="155"/>
        <end position="297"/>
    </location>
</feature>
<evidence type="ECO:0000256" key="5">
    <source>
        <dbReference type="SAM" id="MobiDB-lite"/>
    </source>
</evidence>
<evidence type="ECO:0000256" key="1">
    <source>
        <dbReference type="ARBA" id="ARBA00004123"/>
    </source>
</evidence>
<keyword evidence="8" id="KW-1185">Reference proteome</keyword>
<feature type="region of interest" description="Disordered" evidence="5">
    <location>
        <begin position="98"/>
        <end position="142"/>
    </location>
</feature>
<evidence type="ECO:0000259" key="6">
    <source>
        <dbReference type="PROSITE" id="PS51821"/>
    </source>
</evidence>
<evidence type="ECO:0000313" key="7">
    <source>
        <dbReference type="EMBL" id="EIM80502.1"/>
    </source>
</evidence>
<dbReference type="InterPro" id="IPR021740">
    <property type="entry name" value="Velvet"/>
</dbReference>
<feature type="compositionally biased region" description="Low complexity" evidence="5">
    <location>
        <begin position="113"/>
        <end position="142"/>
    </location>
</feature>
<name>R7S1Q2_STEHR</name>
<dbReference type="PANTHER" id="PTHR33572:SF15">
    <property type="entry name" value="VELVET DOMAIN-CONTAINING PROTEIN"/>
    <property type="match status" value="1"/>
</dbReference>
<proteinExistence type="predicted"/>
<evidence type="ECO:0000313" key="8">
    <source>
        <dbReference type="Proteomes" id="UP000053927"/>
    </source>
</evidence>